<comment type="caution">
    <text evidence="2">The sequence shown here is derived from an EMBL/GenBank/DDBJ whole genome shotgun (WGS) entry which is preliminary data.</text>
</comment>
<gene>
    <name evidence="2" type="ORF">SKAU_G00251110</name>
</gene>
<feature type="compositionally biased region" description="Basic and acidic residues" evidence="1">
    <location>
        <begin position="135"/>
        <end position="150"/>
    </location>
</feature>
<evidence type="ECO:0000313" key="3">
    <source>
        <dbReference type="Proteomes" id="UP001152622"/>
    </source>
</evidence>
<evidence type="ECO:0000256" key="1">
    <source>
        <dbReference type="SAM" id="MobiDB-lite"/>
    </source>
</evidence>
<accession>A0A9Q1F300</accession>
<feature type="region of interest" description="Disordered" evidence="1">
    <location>
        <begin position="52"/>
        <end position="150"/>
    </location>
</feature>
<protein>
    <submittedName>
        <fullName evidence="2">Uncharacterized protein</fullName>
    </submittedName>
</protein>
<reference evidence="2" key="1">
    <citation type="journal article" date="2023" name="Science">
        <title>Genome structures resolve the early diversification of teleost fishes.</title>
        <authorList>
            <person name="Parey E."/>
            <person name="Louis A."/>
            <person name="Montfort J."/>
            <person name="Bouchez O."/>
            <person name="Roques C."/>
            <person name="Iampietro C."/>
            <person name="Lluch J."/>
            <person name="Castinel A."/>
            <person name="Donnadieu C."/>
            <person name="Desvignes T."/>
            <person name="Floi Bucao C."/>
            <person name="Jouanno E."/>
            <person name="Wen M."/>
            <person name="Mejri S."/>
            <person name="Dirks R."/>
            <person name="Jansen H."/>
            <person name="Henkel C."/>
            <person name="Chen W.J."/>
            <person name="Zahm M."/>
            <person name="Cabau C."/>
            <person name="Klopp C."/>
            <person name="Thompson A.W."/>
            <person name="Robinson-Rechavi M."/>
            <person name="Braasch I."/>
            <person name="Lecointre G."/>
            <person name="Bobe J."/>
            <person name="Postlethwait J.H."/>
            <person name="Berthelot C."/>
            <person name="Roest Crollius H."/>
            <person name="Guiguen Y."/>
        </authorList>
    </citation>
    <scope>NUCLEOTIDE SEQUENCE</scope>
    <source>
        <strain evidence="2">WJC10195</strain>
    </source>
</reference>
<dbReference type="AlphaFoldDB" id="A0A9Q1F300"/>
<keyword evidence="3" id="KW-1185">Reference proteome</keyword>
<organism evidence="2 3">
    <name type="scientific">Synaphobranchus kaupii</name>
    <name type="common">Kaup's arrowtooth eel</name>
    <dbReference type="NCBI Taxonomy" id="118154"/>
    <lineage>
        <taxon>Eukaryota</taxon>
        <taxon>Metazoa</taxon>
        <taxon>Chordata</taxon>
        <taxon>Craniata</taxon>
        <taxon>Vertebrata</taxon>
        <taxon>Euteleostomi</taxon>
        <taxon>Actinopterygii</taxon>
        <taxon>Neopterygii</taxon>
        <taxon>Teleostei</taxon>
        <taxon>Anguilliformes</taxon>
        <taxon>Synaphobranchidae</taxon>
        <taxon>Synaphobranchus</taxon>
    </lineage>
</organism>
<name>A0A9Q1F300_SYNKA</name>
<evidence type="ECO:0000313" key="2">
    <source>
        <dbReference type="EMBL" id="KAJ8349981.1"/>
    </source>
</evidence>
<dbReference type="Proteomes" id="UP001152622">
    <property type="component" value="Chromosome 9"/>
</dbReference>
<sequence length="150" mass="15731">MAVESGCDEAVAFEEPARKHTHVIPLHVEFISVDDSPEVTSQYITALWGAVSHSRASGGRGQGREGPLCFPRGAARGAEGSQSPAVPRRHARSQVGNARVRAAGTALAQAGLPRGGHRAPGAGSSGERGSRSRSLRHDHFQNGEKHSAVE</sequence>
<dbReference type="EMBL" id="JAINUF010000009">
    <property type="protein sequence ID" value="KAJ8349981.1"/>
    <property type="molecule type" value="Genomic_DNA"/>
</dbReference>
<proteinExistence type="predicted"/>